<dbReference type="InterPro" id="IPR033910">
    <property type="entry name" value="GluRS_core"/>
</dbReference>
<dbReference type="GO" id="GO:0008270">
    <property type="term" value="F:zinc ion binding"/>
    <property type="evidence" value="ECO:0007669"/>
    <property type="project" value="InterPro"/>
</dbReference>
<dbReference type="Gene3D" id="3.40.50.620">
    <property type="entry name" value="HUPs"/>
    <property type="match status" value="1"/>
</dbReference>
<evidence type="ECO:0000313" key="15">
    <source>
        <dbReference type="Proteomes" id="UP000663853"/>
    </source>
</evidence>
<proteinExistence type="inferred from homology"/>
<name>A0A8H3H3W3_9AGAM</name>
<comment type="similarity">
    <text evidence="2">Belongs to the class-I aminoacyl-tRNA synthetase family. Glutamate--tRNA ligase type 1 subfamily.</text>
</comment>
<evidence type="ECO:0000256" key="7">
    <source>
        <dbReference type="ARBA" id="ARBA00022917"/>
    </source>
</evidence>
<keyword evidence="5 11" id="KW-0547">Nucleotide-binding</keyword>
<evidence type="ECO:0000259" key="12">
    <source>
        <dbReference type="Pfam" id="PF00749"/>
    </source>
</evidence>
<dbReference type="Pfam" id="PF00749">
    <property type="entry name" value="tRNA-synt_1c"/>
    <property type="match status" value="1"/>
</dbReference>
<feature type="domain" description="Aminoacyl-tRNA synthetase class I anticodon-binding" evidence="13">
    <location>
        <begin position="370"/>
        <end position="499"/>
    </location>
</feature>
<dbReference type="HAMAP" id="MF_00022">
    <property type="entry name" value="Glu_tRNA_synth_type1"/>
    <property type="match status" value="1"/>
</dbReference>
<dbReference type="CDD" id="cd00808">
    <property type="entry name" value="GluRS_core"/>
    <property type="match status" value="1"/>
</dbReference>
<dbReference type="InterPro" id="IPR014729">
    <property type="entry name" value="Rossmann-like_a/b/a_fold"/>
</dbReference>
<dbReference type="InterPro" id="IPR000924">
    <property type="entry name" value="Glu/Gln-tRNA-synth"/>
</dbReference>
<protein>
    <recommendedName>
        <fullName evidence="10">Glutamate--tRNA ligase, mitochondrial</fullName>
        <ecNumber evidence="3">6.1.1.17</ecNumber>
    </recommendedName>
    <alternativeName>
        <fullName evidence="9">Glutamyl-tRNA synthetase</fullName>
    </alternativeName>
</protein>
<sequence>MNRLPRLRFAPSPTGSLHLGGLRTALFNHVMARKLGGEWALRIEDTDRSRLVPGSVDEIRKGLEWAGIMYDHGPGSGGPHAPYTQSERLDLYHQYTKKLLDSGHAYRCFCGPDRLSGVKEKLQKLGSNSTYDRTCLNLSEEEIARRVRAGEKHVVRLNDTTIQNVKIAPDLVFGISVQHTHAGLPTDPILLKSDLFPTYHLASVVDDHEMEITHVLRGEEWLPSLPLHLGLYSALGLEPPKFGHFPLLLNPDGTKMSKRKGDVRVLDYMEKGWEPEAVVNWLALTGWNIHRSTTEHEPGTPGDVMTLGQIIHAFDITHLTHRRTILDPGKLAFLNRHHLHRKVEGTDKVIAERAAGIIRSAYPDVDAQWCTKDYISRVLRVLSDRVIILRDIATAAPYFFQSPDYKSDAAISLRKTVKGDTYPRVLKQASIALESAPYDDATKLHDALGTIKIELGVGTRDVMNTMRHALTGSKIGPSVVEILGLLGPERTDARLKAALEENF</sequence>
<dbReference type="InterPro" id="IPR004527">
    <property type="entry name" value="Glu-tRNA-ligase_bac/mito"/>
</dbReference>
<dbReference type="NCBIfam" id="TIGR00464">
    <property type="entry name" value="gltX_bact"/>
    <property type="match status" value="1"/>
</dbReference>
<dbReference type="GO" id="GO:0006424">
    <property type="term" value="P:glutamyl-tRNA aminoacylation"/>
    <property type="evidence" value="ECO:0007669"/>
    <property type="project" value="InterPro"/>
</dbReference>
<dbReference type="PANTHER" id="PTHR43311:SF2">
    <property type="entry name" value="GLUTAMATE--TRNA LIGASE, MITOCHONDRIAL-RELATED"/>
    <property type="match status" value="1"/>
</dbReference>
<dbReference type="EMBL" id="CAJMXA010002439">
    <property type="protein sequence ID" value="CAE6480917.1"/>
    <property type="molecule type" value="Genomic_DNA"/>
</dbReference>
<evidence type="ECO:0000259" key="13">
    <source>
        <dbReference type="Pfam" id="PF19269"/>
    </source>
</evidence>
<comment type="caution">
    <text evidence="14">The sequence shown here is derived from an EMBL/GenBank/DDBJ whole genome shotgun (WGS) entry which is preliminary data.</text>
</comment>
<dbReference type="GO" id="GO:0005739">
    <property type="term" value="C:mitochondrion"/>
    <property type="evidence" value="ECO:0007669"/>
    <property type="project" value="UniProtKB-SubCell"/>
</dbReference>
<dbReference type="GO" id="GO:0000049">
    <property type="term" value="F:tRNA binding"/>
    <property type="evidence" value="ECO:0007669"/>
    <property type="project" value="InterPro"/>
</dbReference>
<evidence type="ECO:0000256" key="11">
    <source>
        <dbReference type="RuleBase" id="RU363037"/>
    </source>
</evidence>
<evidence type="ECO:0000256" key="3">
    <source>
        <dbReference type="ARBA" id="ARBA00012835"/>
    </source>
</evidence>
<comment type="subcellular location">
    <subcellularLocation>
        <location evidence="1">Mitochondrion</location>
    </subcellularLocation>
</comment>
<keyword evidence="6 11" id="KW-0067">ATP-binding</keyword>
<dbReference type="InterPro" id="IPR045462">
    <property type="entry name" value="aa-tRNA-synth_I_cd-bd"/>
</dbReference>
<dbReference type="InterPro" id="IPR001412">
    <property type="entry name" value="aa-tRNA-synth_I_CS"/>
</dbReference>
<dbReference type="InterPro" id="IPR020751">
    <property type="entry name" value="aa-tRNA-synth_I_codon-bd_sub2"/>
</dbReference>
<dbReference type="AlphaFoldDB" id="A0A8H3H3W3"/>
<dbReference type="InterPro" id="IPR049940">
    <property type="entry name" value="GluQ/Sye"/>
</dbReference>
<keyword evidence="8 11" id="KW-0030">Aminoacyl-tRNA synthetase</keyword>
<feature type="domain" description="Glutamyl/glutaminyl-tRNA synthetase class Ib catalytic" evidence="12">
    <location>
        <begin position="6"/>
        <end position="292"/>
    </location>
</feature>
<keyword evidence="4 11" id="KW-0436">Ligase</keyword>
<reference evidence="14" key="1">
    <citation type="submission" date="2021-01" db="EMBL/GenBank/DDBJ databases">
        <authorList>
            <person name="Kaushik A."/>
        </authorList>
    </citation>
    <scope>NUCLEOTIDE SEQUENCE</scope>
    <source>
        <strain evidence="14">AG6-10EEA</strain>
    </source>
</reference>
<evidence type="ECO:0000256" key="6">
    <source>
        <dbReference type="ARBA" id="ARBA00022840"/>
    </source>
</evidence>
<dbReference type="Gene3D" id="1.10.10.350">
    <property type="match status" value="1"/>
</dbReference>
<dbReference type="InterPro" id="IPR020058">
    <property type="entry name" value="Glu/Gln-tRNA-synth_Ib_cat-dom"/>
</dbReference>
<accession>A0A8H3H3W3</accession>
<evidence type="ECO:0000313" key="14">
    <source>
        <dbReference type="EMBL" id="CAE6480917.1"/>
    </source>
</evidence>
<evidence type="ECO:0000256" key="10">
    <source>
        <dbReference type="ARBA" id="ARBA00072917"/>
    </source>
</evidence>
<evidence type="ECO:0000256" key="4">
    <source>
        <dbReference type="ARBA" id="ARBA00022598"/>
    </source>
</evidence>
<evidence type="ECO:0000256" key="5">
    <source>
        <dbReference type="ARBA" id="ARBA00022741"/>
    </source>
</evidence>
<dbReference type="GO" id="GO:0004818">
    <property type="term" value="F:glutamate-tRNA ligase activity"/>
    <property type="evidence" value="ECO:0007669"/>
    <property type="project" value="UniProtKB-EC"/>
</dbReference>
<dbReference type="PANTHER" id="PTHR43311">
    <property type="entry name" value="GLUTAMATE--TRNA LIGASE"/>
    <property type="match status" value="1"/>
</dbReference>
<evidence type="ECO:0000256" key="1">
    <source>
        <dbReference type="ARBA" id="ARBA00004173"/>
    </source>
</evidence>
<dbReference type="GO" id="GO:0005524">
    <property type="term" value="F:ATP binding"/>
    <property type="evidence" value="ECO:0007669"/>
    <property type="project" value="UniProtKB-KW"/>
</dbReference>
<dbReference type="PROSITE" id="PS00178">
    <property type="entry name" value="AA_TRNA_LIGASE_I"/>
    <property type="match status" value="1"/>
</dbReference>
<evidence type="ECO:0000256" key="8">
    <source>
        <dbReference type="ARBA" id="ARBA00023146"/>
    </source>
</evidence>
<dbReference type="EC" id="6.1.1.17" evidence="3"/>
<dbReference type="Proteomes" id="UP000663853">
    <property type="component" value="Unassembled WGS sequence"/>
</dbReference>
<dbReference type="Pfam" id="PF19269">
    <property type="entry name" value="Anticodon_2"/>
    <property type="match status" value="1"/>
</dbReference>
<evidence type="ECO:0000256" key="2">
    <source>
        <dbReference type="ARBA" id="ARBA00007894"/>
    </source>
</evidence>
<gene>
    <name evidence="14" type="ORF">RDB_LOCUS88827</name>
</gene>
<dbReference type="PRINTS" id="PR00987">
    <property type="entry name" value="TRNASYNTHGLU"/>
</dbReference>
<dbReference type="InterPro" id="IPR008925">
    <property type="entry name" value="aa_tRNA-synth_I_cd-bd_sf"/>
</dbReference>
<evidence type="ECO:0000256" key="9">
    <source>
        <dbReference type="ARBA" id="ARBA00030865"/>
    </source>
</evidence>
<dbReference type="SUPFAM" id="SSF52374">
    <property type="entry name" value="Nucleotidylyl transferase"/>
    <property type="match status" value="1"/>
</dbReference>
<organism evidence="14 15">
    <name type="scientific">Rhizoctonia solani</name>
    <dbReference type="NCBI Taxonomy" id="456999"/>
    <lineage>
        <taxon>Eukaryota</taxon>
        <taxon>Fungi</taxon>
        <taxon>Dikarya</taxon>
        <taxon>Basidiomycota</taxon>
        <taxon>Agaricomycotina</taxon>
        <taxon>Agaricomycetes</taxon>
        <taxon>Cantharellales</taxon>
        <taxon>Ceratobasidiaceae</taxon>
        <taxon>Rhizoctonia</taxon>
    </lineage>
</organism>
<dbReference type="SUPFAM" id="SSF48163">
    <property type="entry name" value="An anticodon-binding domain of class I aminoacyl-tRNA synthetases"/>
    <property type="match status" value="1"/>
</dbReference>
<keyword evidence="7 11" id="KW-0648">Protein biosynthesis</keyword>
<dbReference type="FunFam" id="3.40.50.620:FF:000045">
    <property type="entry name" value="Glutamate--tRNA ligase, mitochondrial"/>
    <property type="match status" value="1"/>
</dbReference>